<keyword evidence="3" id="KW-1185">Reference proteome</keyword>
<dbReference type="EMBL" id="LNTB01000001">
    <property type="protein sequence ID" value="KSW11587.1"/>
    <property type="molecule type" value="Genomic_DNA"/>
</dbReference>
<evidence type="ECO:0000259" key="1">
    <source>
        <dbReference type="Pfam" id="PF12146"/>
    </source>
</evidence>
<dbReference type="PANTHER" id="PTHR43358:SF4">
    <property type="entry name" value="ALPHA_BETA HYDROLASE FOLD-1 DOMAIN-CONTAINING PROTEIN"/>
    <property type="match status" value="1"/>
</dbReference>
<dbReference type="Pfam" id="PF12146">
    <property type="entry name" value="Hydrolase_4"/>
    <property type="match status" value="1"/>
</dbReference>
<accession>A0A0V8RUB7</accession>
<dbReference type="PANTHER" id="PTHR43358">
    <property type="entry name" value="ALPHA/BETA-HYDROLASE"/>
    <property type="match status" value="1"/>
</dbReference>
<feature type="domain" description="Serine aminopeptidase S33" evidence="1">
    <location>
        <begin position="60"/>
        <end position="176"/>
    </location>
</feature>
<dbReference type="SUPFAM" id="SSF53474">
    <property type="entry name" value="alpha/beta-Hydrolases"/>
    <property type="match status" value="1"/>
</dbReference>
<protein>
    <recommendedName>
        <fullName evidence="1">Serine aminopeptidase S33 domain-containing protein</fullName>
    </recommendedName>
</protein>
<dbReference type="InterPro" id="IPR052920">
    <property type="entry name" value="DNA-binding_regulatory"/>
</dbReference>
<reference evidence="2 3" key="1">
    <citation type="submission" date="2015-11" db="EMBL/GenBank/DDBJ databases">
        <title>Genome sequence of Pyrodictium occultum PL-19, a marine hyperthermophilic archaeon isolated from Volcano, Italy.</title>
        <authorList>
            <person name="Utturkar S."/>
            <person name="Huber H."/>
            <person name="Leptihn S."/>
            <person name="Brown S."/>
            <person name="Stetter K.O."/>
            <person name="Podar M."/>
        </authorList>
    </citation>
    <scope>NUCLEOTIDE SEQUENCE [LARGE SCALE GENOMIC DNA]</scope>
    <source>
        <strain evidence="2 3">PL-19</strain>
    </source>
</reference>
<dbReference type="Gene3D" id="3.40.50.1820">
    <property type="entry name" value="alpha/beta hydrolase"/>
    <property type="match status" value="1"/>
</dbReference>
<dbReference type="RefSeq" id="WP_058370262.1">
    <property type="nucleotide sequence ID" value="NZ_LNTB01000001.1"/>
</dbReference>
<proteinExistence type="predicted"/>
<dbReference type="OrthoDB" id="7531at2157"/>
<evidence type="ECO:0000313" key="2">
    <source>
        <dbReference type="EMBL" id="KSW11587.1"/>
    </source>
</evidence>
<dbReference type="STRING" id="2309.CF15_01775"/>
<dbReference type="InterPro" id="IPR029058">
    <property type="entry name" value="AB_hydrolase_fold"/>
</dbReference>
<evidence type="ECO:0000313" key="3">
    <source>
        <dbReference type="Proteomes" id="UP000053352"/>
    </source>
</evidence>
<sequence length="224" mass="24206">MAIVLLAALPLYVAYSGLHPARCRPGQPPGWTSHEDFNVSTRDGVVLRGWVLNPQGPGDTVFILMHGYTGCRSSHYVMLLARQLVSMGYPVVVFDFRGHGLSGGTTTIGPREVLDAEAVVGYTASRFPHKRIALVGFSMGAAVAVVEGSRDPRVYAVVADSPYYSLRLVVPRWIEYKTPLPGWIGSLAAAYASALYGIDAGFGPAEVRKLDKPLLVIHGGRDPW</sequence>
<dbReference type="Proteomes" id="UP000053352">
    <property type="component" value="Unassembled WGS sequence"/>
</dbReference>
<comment type="caution">
    <text evidence="2">The sequence shown here is derived from an EMBL/GenBank/DDBJ whole genome shotgun (WGS) entry which is preliminary data.</text>
</comment>
<gene>
    <name evidence="2" type="ORF">CF15_01775</name>
</gene>
<dbReference type="InterPro" id="IPR022742">
    <property type="entry name" value="Hydrolase_4"/>
</dbReference>
<name>A0A0V8RUB7_PYROC</name>
<organism evidence="2 3">
    <name type="scientific">Pyrodictium occultum</name>
    <dbReference type="NCBI Taxonomy" id="2309"/>
    <lineage>
        <taxon>Archaea</taxon>
        <taxon>Thermoproteota</taxon>
        <taxon>Thermoprotei</taxon>
        <taxon>Desulfurococcales</taxon>
        <taxon>Pyrodictiaceae</taxon>
        <taxon>Pyrodictium</taxon>
    </lineage>
</organism>
<dbReference type="AlphaFoldDB" id="A0A0V8RUB7"/>